<organism evidence="2 3">
    <name type="scientific">Portunus trituberculatus</name>
    <name type="common">Swimming crab</name>
    <name type="synonym">Neptunus trituberculatus</name>
    <dbReference type="NCBI Taxonomy" id="210409"/>
    <lineage>
        <taxon>Eukaryota</taxon>
        <taxon>Metazoa</taxon>
        <taxon>Ecdysozoa</taxon>
        <taxon>Arthropoda</taxon>
        <taxon>Crustacea</taxon>
        <taxon>Multicrustacea</taxon>
        <taxon>Malacostraca</taxon>
        <taxon>Eumalacostraca</taxon>
        <taxon>Eucarida</taxon>
        <taxon>Decapoda</taxon>
        <taxon>Pleocyemata</taxon>
        <taxon>Brachyura</taxon>
        <taxon>Eubrachyura</taxon>
        <taxon>Portunoidea</taxon>
        <taxon>Portunidae</taxon>
        <taxon>Portuninae</taxon>
        <taxon>Portunus</taxon>
    </lineage>
</organism>
<evidence type="ECO:0000313" key="2">
    <source>
        <dbReference type="EMBL" id="MPC43758.1"/>
    </source>
</evidence>
<gene>
    <name evidence="2" type="ORF">E2C01_037410</name>
</gene>
<sequence length="67" mass="6960">MDFSGAGWGWVSVGGSERVRGAGKEGRGEASHTKRRVRSCKAPRITTGQSSRTTQGGESANHQGVSG</sequence>
<comment type="caution">
    <text evidence="2">The sequence shown here is derived from an EMBL/GenBank/DDBJ whole genome shotgun (WGS) entry which is preliminary data.</text>
</comment>
<keyword evidence="3" id="KW-1185">Reference proteome</keyword>
<name>A0A5B7FFJ5_PORTR</name>
<evidence type="ECO:0000256" key="1">
    <source>
        <dbReference type="SAM" id="MobiDB-lite"/>
    </source>
</evidence>
<feature type="region of interest" description="Disordered" evidence="1">
    <location>
        <begin position="1"/>
        <end position="67"/>
    </location>
</feature>
<reference evidence="2 3" key="1">
    <citation type="submission" date="2019-05" db="EMBL/GenBank/DDBJ databases">
        <title>Another draft genome of Portunus trituberculatus and its Hox gene families provides insights of decapod evolution.</title>
        <authorList>
            <person name="Jeong J.-H."/>
            <person name="Song I."/>
            <person name="Kim S."/>
            <person name="Choi T."/>
            <person name="Kim D."/>
            <person name="Ryu S."/>
            <person name="Kim W."/>
        </authorList>
    </citation>
    <scope>NUCLEOTIDE SEQUENCE [LARGE SCALE GENOMIC DNA]</scope>
    <source>
        <tissue evidence="2">Muscle</tissue>
    </source>
</reference>
<dbReference type="Proteomes" id="UP000324222">
    <property type="component" value="Unassembled WGS sequence"/>
</dbReference>
<evidence type="ECO:0000313" key="3">
    <source>
        <dbReference type="Proteomes" id="UP000324222"/>
    </source>
</evidence>
<proteinExistence type="predicted"/>
<dbReference type="AlphaFoldDB" id="A0A5B7FFJ5"/>
<feature type="compositionally biased region" description="Basic and acidic residues" evidence="1">
    <location>
        <begin position="17"/>
        <end position="32"/>
    </location>
</feature>
<feature type="compositionally biased region" description="Polar residues" evidence="1">
    <location>
        <begin position="58"/>
        <end position="67"/>
    </location>
</feature>
<dbReference type="EMBL" id="VSRR010005979">
    <property type="protein sequence ID" value="MPC43758.1"/>
    <property type="molecule type" value="Genomic_DNA"/>
</dbReference>
<protein>
    <submittedName>
        <fullName evidence="2">Uncharacterized protein</fullName>
    </submittedName>
</protein>
<accession>A0A5B7FFJ5</accession>
<feature type="compositionally biased region" description="Low complexity" evidence="1">
    <location>
        <begin position="46"/>
        <end position="57"/>
    </location>
</feature>